<accession>A0A3S3BGI7</accession>
<feature type="region of interest" description="Disordered" evidence="1">
    <location>
        <begin position="59"/>
        <end position="84"/>
    </location>
</feature>
<comment type="caution">
    <text evidence="2">The sequence shown here is derived from an EMBL/GenBank/DDBJ whole genome shotgun (WGS) entry which is preliminary data.</text>
</comment>
<sequence>MQVGRPSPWRGSEHFASHGWDFDDVDSLPEAASRFAAIAEELMSAHSAGWWLEGPMSDGRLHARRPSRRQRTRTATAGADSATGTAPALRWRVRVVDEPAAADRPHLGFESAPATPWLAVRDGALRSHAVIDGVLVRTVETLGHRHAADRAASLPDAGAAYRRLAAAATAMHRAGGRLVAVDDGFLVVEYPQR</sequence>
<name>A0A3S3BGI7_9NOCA</name>
<gene>
    <name evidence="2" type="ORF">EGT67_06115</name>
</gene>
<evidence type="ECO:0000313" key="3">
    <source>
        <dbReference type="Proteomes" id="UP000286208"/>
    </source>
</evidence>
<proteinExistence type="predicted"/>
<organism evidence="2 3">
    <name type="scientific">Prescottella agglutinans</name>
    <dbReference type="NCBI Taxonomy" id="1644129"/>
    <lineage>
        <taxon>Bacteria</taxon>
        <taxon>Bacillati</taxon>
        <taxon>Actinomycetota</taxon>
        <taxon>Actinomycetes</taxon>
        <taxon>Mycobacteriales</taxon>
        <taxon>Nocardiaceae</taxon>
        <taxon>Prescottella</taxon>
    </lineage>
</organism>
<evidence type="ECO:0000313" key="2">
    <source>
        <dbReference type="EMBL" id="RVW10720.1"/>
    </source>
</evidence>
<keyword evidence="3" id="KW-1185">Reference proteome</keyword>
<protein>
    <submittedName>
        <fullName evidence="2">Uncharacterized protein</fullName>
    </submittedName>
</protein>
<feature type="compositionally biased region" description="Basic residues" evidence="1">
    <location>
        <begin position="62"/>
        <end position="72"/>
    </location>
</feature>
<reference evidence="2 3" key="1">
    <citation type="submission" date="2018-11" db="EMBL/GenBank/DDBJ databases">
        <title>Rhodococcus spongicola sp. nov. and Rhodococcus xishaensis sp. nov. from marine sponges.</title>
        <authorList>
            <person name="Li L."/>
            <person name="Lin H.W."/>
        </authorList>
    </citation>
    <scope>NUCLEOTIDE SEQUENCE [LARGE SCALE GENOMIC DNA]</scope>
    <source>
        <strain evidence="2 3">CCTCC AB2014297</strain>
    </source>
</reference>
<evidence type="ECO:0000256" key="1">
    <source>
        <dbReference type="SAM" id="MobiDB-lite"/>
    </source>
</evidence>
<dbReference type="Proteomes" id="UP000286208">
    <property type="component" value="Unassembled WGS sequence"/>
</dbReference>
<feature type="compositionally biased region" description="Low complexity" evidence="1">
    <location>
        <begin position="73"/>
        <end position="84"/>
    </location>
</feature>
<dbReference type="EMBL" id="RKLP01000002">
    <property type="protein sequence ID" value="RVW10720.1"/>
    <property type="molecule type" value="Genomic_DNA"/>
</dbReference>
<dbReference type="AlphaFoldDB" id="A0A3S3BGI7"/>